<dbReference type="Gene3D" id="1.10.3730.20">
    <property type="match status" value="1"/>
</dbReference>
<feature type="transmembrane region" description="Helical" evidence="1">
    <location>
        <begin position="95"/>
        <end position="115"/>
    </location>
</feature>
<keyword evidence="1" id="KW-0472">Membrane</keyword>
<organism evidence="3 4">
    <name type="scientific">Steroidobacter flavus</name>
    <dbReference type="NCBI Taxonomy" id="1842136"/>
    <lineage>
        <taxon>Bacteria</taxon>
        <taxon>Pseudomonadati</taxon>
        <taxon>Pseudomonadota</taxon>
        <taxon>Gammaproteobacteria</taxon>
        <taxon>Steroidobacterales</taxon>
        <taxon>Steroidobacteraceae</taxon>
        <taxon>Steroidobacter</taxon>
    </lineage>
</organism>
<dbReference type="PANTHER" id="PTHR22911:SF103">
    <property type="entry name" value="BLR2811 PROTEIN"/>
    <property type="match status" value="1"/>
</dbReference>
<gene>
    <name evidence="3" type="ORF">ACFPN2_16610</name>
</gene>
<dbReference type="Pfam" id="PF00892">
    <property type="entry name" value="EamA"/>
    <property type="match status" value="1"/>
</dbReference>
<evidence type="ECO:0000259" key="2">
    <source>
        <dbReference type="Pfam" id="PF00892"/>
    </source>
</evidence>
<sequence length="298" mass="32366">MPASNVRGILSMLAAVAIFAVMDLSMKRLAETYPAMQVTFIRGLASLPFLLLATGTMGRWRDLLPNRWGLHLLRGVLQVATLYFFVYAVSRLSLATAYTIFMSGPLMITALSVPFFGERVGWHRWVAVIVGMIGVLVVVRPGGDGLALGGAALLGSVAAVAAAAAYALGVLLIRVLKPTETSAATMFWALFLTATFAGIFSIDSWVPVLWEHWYWIVIIGVTGALGQHFLTEAFRLAAPSVIAPLEYTALAWGMLFDWLLWMTVPNQRMLIGAAIIVASGLYVIHRERLQAPAVTQTT</sequence>
<comment type="caution">
    <text evidence="3">The sequence shown here is derived from an EMBL/GenBank/DDBJ whole genome shotgun (WGS) entry which is preliminary data.</text>
</comment>
<keyword evidence="1" id="KW-0812">Transmembrane</keyword>
<dbReference type="InterPro" id="IPR037185">
    <property type="entry name" value="EmrE-like"/>
</dbReference>
<feature type="transmembrane region" description="Helical" evidence="1">
    <location>
        <begin position="267"/>
        <end position="284"/>
    </location>
</feature>
<keyword evidence="4" id="KW-1185">Reference proteome</keyword>
<keyword evidence="1" id="KW-1133">Transmembrane helix</keyword>
<proteinExistence type="predicted"/>
<protein>
    <submittedName>
        <fullName evidence="3">DMT family transporter</fullName>
    </submittedName>
</protein>
<feature type="transmembrane region" description="Helical" evidence="1">
    <location>
        <begin position="151"/>
        <end position="173"/>
    </location>
</feature>
<feature type="transmembrane region" description="Helical" evidence="1">
    <location>
        <begin position="122"/>
        <end position="139"/>
    </location>
</feature>
<feature type="transmembrane region" description="Helical" evidence="1">
    <location>
        <begin position="40"/>
        <end position="60"/>
    </location>
</feature>
<dbReference type="InterPro" id="IPR000620">
    <property type="entry name" value="EamA_dom"/>
</dbReference>
<evidence type="ECO:0000256" key="1">
    <source>
        <dbReference type="SAM" id="Phobius"/>
    </source>
</evidence>
<evidence type="ECO:0000313" key="4">
    <source>
        <dbReference type="Proteomes" id="UP001595904"/>
    </source>
</evidence>
<evidence type="ECO:0000313" key="3">
    <source>
        <dbReference type="EMBL" id="MFC4310717.1"/>
    </source>
</evidence>
<feature type="transmembrane region" description="Helical" evidence="1">
    <location>
        <begin position="212"/>
        <end position="230"/>
    </location>
</feature>
<accession>A0ABV8STC2</accession>
<dbReference type="Proteomes" id="UP001595904">
    <property type="component" value="Unassembled WGS sequence"/>
</dbReference>
<dbReference type="PANTHER" id="PTHR22911">
    <property type="entry name" value="ACYL-MALONYL CONDENSING ENZYME-RELATED"/>
    <property type="match status" value="1"/>
</dbReference>
<reference evidence="4" key="1">
    <citation type="journal article" date="2019" name="Int. J. Syst. Evol. Microbiol.">
        <title>The Global Catalogue of Microorganisms (GCM) 10K type strain sequencing project: providing services to taxonomists for standard genome sequencing and annotation.</title>
        <authorList>
            <consortium name="The Broad Institute Genomics Platform"/>
            <consortium name="The Broad Institute Genome Sequencing Center for Infectious Disease"/>
            <person name="Wu L."/>
            <person name="Ma J."/>
        </authorList>
    </citation>
    <scope>NUCLEOTIDE SEQUENCE [LARGE SCALE GENOMIC DNA]</scope>
    <source>
        <strain evidence="4">CGMCC 1.10759</strain>
    </source>
</reference>
<feature type="domain" description="EamA" evidence="2">
    <location>
        <begin position="7"/>
        <end position="139"/>
    </location>
</feature>
<dbReference type="EMBL" id="JBHSDU010000003">
    <property type="protein sequence ID" value="MFC4310717.1"/>
    <property type="molecule type" value="Genomic_DNA"/>
</dbReference>
<feature type="transmembrane region" description="Helical" evidence="1">
    <location>
        <begin position="185"/>
        <end position="206"/>
    </location>
</feature>
<feature type="transmembrane region" description="Helical" evidence="1">
    <location>
        <begin position="72"/>
        <end position="89"/>
    </location>
</feature>
<feature type="transmembrane region" description="Helical" evidence="1">
    <location>
        <begin position="242"/>
        <end position="261"/>
    </location>
</feature>
<dbReference type="SUPFAM" id="SSF103481">
    <property type="entry name" value="Multidrug resistance efflux transporter EmrE"/>
    <property type="match status" value="2"/>
</dbReference>
<dbReference type="RefSeq" id="WP_380598438.1">
    <property type="nucleotide sequence ID" value="NZ_JBHSDU010000003.1"/>
</dbReference>
<name>A0ABV8STC2_9GAMM</name>